<feature type="transmembrane region" description="Helical" evidence="1">
    <location>
        <begin position="290"/>
        <end position="312"/>
    </location>
</feature>
<feature type="transmembrane region" description="Helical" evidence="1">
    <location>
        <begin position="149"/>
        <end position="167"/>
    </location>
</feature>
<feature type="transmembrane region" description="Helical" evidence="1">
    <location>
        <begin position="200"/>
        <end position="218"/>
    </location>
</feature>
<accession>A0ABT7E2V0</accession>
<feature type="transmembrane region" description="Helical" evidence="1">
    <location>
        <begin position="324"/>
        <end position="343"/>
    </location>
</feature>
<dbReference type="InterPro" id="IPR002656">
    <property type="entry name" value="Acyl_transf_3_dom"/>
</dbReference>
<keyword evidence="4" id="KW-1185">Reference proteome</keyword>
<evidence type="ECO:0000313" key="3">
    <source>
        <dbReference type="EMBL" id="MDK2126651.1"/>
    </source>
</evidence>
<feature type="transmembrane region" description="Helical" evidence="1">
    <location>
        <begin position="12"/>
        <end position="34"/>
    </location>
</feature>
<comment type="caution">
    <text evidence="3">The sequence shown here is derived from an EMBL/GenBank/DDBJ whole genome shotgun (WGS) entry which is preliminary data.</text>
</comment>
<proteinExistence type="predicted"/>
<dbReference type="InterPro" id="IPR050879">
    <property type="entry name" value="Acyltransferase_3"/>
</dbReference>
<protein>
    <submittedName>
        <fullName evidence="3">Acyltransferase</fullName>
        <ecNumber evidence="3">2.3.-.-</ecNumber>
    </submittedName>
</protein>
<feature type="transmembrane region" description="Helical" evidence="1">
    <location>
        <begin position="46"/>
        <end position="67"/>
    </location>
</feature>
<feature type="transmembrane region" description="Helical" evidence="1">
    <location>
        <begin position="88"/>
        <end position="108"/>
    </location>
</feature>
<organism evidence="3 4">
    <name type="scientific">Parachitinimonas caeni</name>
    <dbReference type="NCBI Taxonomy" id="3031301"/>
    <lineage>
        <taxon>Bacteria</taxon>
        <taxon>Pseudomonadati</taxon>
        <taxon>Pseudomonadota</taxon>
        <taxon>Betaproteobacteria</taxon>
        <taxon>Neisseriales</taxon>
        <taxon>Chitinibacteraceae</taxon>
        <taxon>Parachitinimonas</taxon>
    </lineage>
</organism>
<evidence type="ECO:0000259" key="2">
    <source>
        <dbReference type="Pfam" id="PF01757"/>
    </source>
</evidence>
<evidence type="ECO:0000256" key="1">
    <source>
        <dbReference type="SAM" id="Phobius"/>
    </source>
</evidence>
<dbReference type="PANTHER" id="PTHR23028">
    <property type="entry name" value="ACETYLTRANSFERASE"/>
    <property type="match status" value="1"/>
</dbReference>
<dbReference type="Pfam" id="PF01757">
    <property type="entry name" value="Acyl_transf_3"/>
    <property type="match status" value="1"/>
</dbReference>
<keyword evidence="1" id="KW-1133">Transmembrane helix</keyword>
<keyword evidence="3" id="KW-0012">Acyltransferase</keyword>
<keyword evidence="3" id="KW-0808">Transferase</keyword>
<evidence type="ECO:0000313" key="4">
    <source>
        <dbReference type="Proteomes" id="UP001172778"/>
    </source>
</evidence>
<feature type="transmembrane region" description="Helical" evidence="1">
    <location>
        <begin position="174"/>
        <end position="194"/>
    </location>
</feature>
<keyword evidence="1" id="KW-0472">Membrane</keyword>
<dbReference type="EMBL" id="JARRAF010000044">
    <property type="protein sequence ID" value="MDK2126651.1"/>
    <property type="molecule type" value="Genomic_DNA"/>
</dbReference>
<reference evidence="3" key="1">
    <citation type="submission" date="2023-03" db="EMBL/GenBank/DDBJ databases">
        <title>Chitinimonas shenzhenensis gen. nov., sp. nov., a novel member of family Burkholderiaceae isolated from activated sludge collected in Shen Zhen, China.</title>
        <authorList>
            <person name="Wang X."/>
        </authorList>
    </citation>
    <scope>NUCLEOTIDE SEQUENCE</scope>
    <source>
        <strain evidence="3">DQS-5</strain>
    </source>
</reference>
<dbReference type="EC" id="2.3.-.-" evidence="3"/>
<sequence length="375" mass="41659">MTQTAFSPRLEALRGIAALMVAYSHSLGAIAIQHSDSAAIKSWLNVLGNGCAGVTLFFVLSGHVLNLSLSRDSSPLFASFTSFLTRRVLRIWPTMLVCLAACAIWLIAVHHPVRYPAASVEYHSYWQNGASLEVYLHDAFFLTYYLNPVTWTLQVEMIAALLFVPMWRATRRSFVLAALLLVGWTVFFLATPLYGFARSGFVFMFLLGMHAGSFSQWLSKRLNGQQIRWGVIAAFAALCVSNHLIPETHAAGWVVSSIAAFAVISLLSASEGRTSIPLLDTRLSHFLGRISYSFYLWHFPVLYILGTLGFATLDPALCQRWPNLLDNLLFAISVLVTIPLAWLSHRALERPCITFANTLTRKPSVNPTHYAHHSG</sequence>
<dbReference type="RefSeq" id="WP_284102969.1">
    <property type="nucleotide sequence ID" value="NZ_JARRAF010000044.1"/>
</dbReference>
<dbReference type="Proteomes" id="UP001172778">
    <property type="component" value="Unassembled WGS sequence"/>
</dbReference>
<name>A0ABT7E2V0_9NEIS</name>
<feature type="domain" description="Acyltransferase 3" evidence="2">
    <location>
        <begin position="9"/>
        <end position="344"/>
    </location>
</feature>
<dbReference type="GO" id="GO:0016746">
    <property type="term" value="F:acyltransferase activity"/>
    <property type="evidence" value="ECO:0007669"/>
    <property type="project" value="UniProtKB-KW"/>
</dbReference>
<feature type="transmembrane region" description="Helical" evidence="1">
    <location>
        <begin position="227"/>
        <end position="245"/>
    </location>
</feature>
<keyword evidence="1" id="KW-0812">Transmembrane</keyword>
<gene>
    <name evidence="3" type="ORF">PZA18_21635</name>
</gene>
<feature type="transmembrane region" description="Helical" evidence="1">
    <location>
        <begin position="251"/>
        <end position="269"/>
    </location>
</feature>